<evidence type="ECO:0000256" key="3">
    <source>
        <dbReference type="HAMAP-Rule" id="MF_00272"/>
    </source>
</evidence>
<dbReference type="InterPro" id="IPR002930">
    <property type="entry name" value="GCV_H"/>
</dbReference>
<dbReference type="PANTHER" id="PTHR11715">
    <property type="entry name" value="GLYCINE CLEAVAGE SYSTEM H PROTEIN"/>
    <property type="match status" value="1"/>
</dbReference>
<accession>A0A097ATG2</accession>
<sequence>MNFPADYKYHKEHTWAKIEGDVALVGITDYAQDRLGDVLFVELPEVGAKVTQGEKFGVVESGKVASDLYAPMSGEVIEVNEELADSPELVNQSPYEKGWMIKVKLSDPAEADNLMSNTDYEKMVEQ</sequence>
<dbReference type="GO" id="GO:0005737">
    <property type="term" value="C:cytoplasm"/>
    <property type="evidence" value="ECO:0007669"/>
    <property type="project" value="TreeGrafter"/>
</dbReference>
<dbReference type="PROSITE" id="PS00189">
    <property type="entry name" value="LIPOYL"/>
    <property type="match status" value="1"/>
</dbReference>
<dbReference type="GO" id="GO:0009249">
    <property type="term" value="P:protein lipoylation"/>
    <property type="evidence" value="ECO:0007669"/>
    <property type="project" value="TreeGrafter"/>
</dbReference>
<proteinExistence type="inferred from homology"/>
<comment type="function">
    <text evidence="3">The glycine cleavage system catalyzes the degradation of glycine. The H protein shuttles the methylamine group of glycine from the P protein to the T protein.</text>
</comment>
<dbReference type="InterPro" id="IPR000089">
    <property type="entry name" value="Biotin_lipoyl"/>
</dbReference>
<reference evidence="7" key="1">
    <citation type="journal article" date="2015" name="Genome Announc.">
        <title>Whole-Genome Sequences of 80 Environmental and Clinical Isolates of Burkholderia pseudomallei.</title>
        <authorList>
            <person name="Johnson S.L."/>
            <person name="Baker A.L."/>
            <person name="Chain P.S."/>
            <person name="Currie B.J."/>
            <person name="Daligault H.E."/>
            <person name="Davenport K.W."/>
            <person name="Davis C.B."/>
            <person name="Inglis T.J."/>
            <person name="Kaestli M."/>
            <person name="Koren S."/>
            <person name="Mayo M."/>
            <person name="Merritt A.J."/>
            <person name="Price E.P."/>
            <person name="Sarovich D.S."/>
            <person name="Warner J."/>
            <person name="Rosovitz M.J."/>
        </authorList>
    </citation>
    <scope>NUCLEOTIDE SEQUENCE [LARGE SCALE GENOMIC DNA]</scope>
    <source>
        <strain evidence="7">DSM 2030</strain>
    </source>
</reference>
<gene>
    <name evidence="6" type="primary">gcvH4</name>
    <name evidence="3" type="synonym">gcvH</name>
    <name evidence="6" type="ORF">TKV_c19810</name>
</gene>
<protein>
    <recommendedName>
        <fullName evidence="3">Glycine cleavage system H protein</fullName>
    </recommendedName>
</protein>
<dbReference type="HOGENOM" id="CLU_097408_2_0_9"/>
<organism evidence="6 7">
    <name type="scientific">Thermoanaerobacter kivui</name>
    <name type="common">Acetogenium kivui</name>
    <dbReference type="NCBI Taxonomy" id="2325"/>
    <lineage>
        <taxon>Bacteria</taxon>
        <taxon>Bacillati</taxon>
        <taxon>Bacillota</taxon>
        <taxon>Clostridia</taxon>
        <taxon>Thermoanaerobacterales</taxon>
        <taxon>Thermoanaerobacteraceae</taxon>
        <taxon>Thermoanaerobacter</taxon>
    </lineage>
</organism>
<dbReference type="HAMAP" id="MF_00272">
    <property type="entry name" value="GcvH"/>
    <property type="match status" value="1"/>
</dbReference>
<dbReference type="GO" id="GO:0019464">
    <property type="term" value="P:glycine decarboxylation via glycine cleavage system"/>
    <property type="evidence" value="ECO:0007669"/>
    <property type="project" value="UniProtKB-UniRule"/>
</dbReference>
<evidence type="ECO:0000256" key="4">
    <source>
        <dbReference type="PIRSR" id="PIRSR617453-50"/>
    </source>
</evidence>
<dbReference type="NCBIfam" id="TIGR00527">
    <property type="entry name" value="gcvH"/>
    <property type="match status" value="1"/>
</dbReference>
<dbReference type="KEGG" id="tki:TKV_c19810"/>
<dbReference type="Gene3D" id="2.40.50.100">
    <property type="match status" value="1"/>
</dbReference>
<evidence type="ECO:0000256" key="2">
    <source>
        <dbReference type="ARBA" id="ARBA00022823"/>
    </source>
</evidence>
<dbReference type="InterPro" id="IPR017453">
    <property type="entry name" value="GCV_H_sub"/>
</dbReference>
<dbReference type="AlphaFoldDB" id="A0A097ATG2"/>
<dbReference type="CDD" id="cd06848">
    <property type="entry name" value="GCS_H"/>
    <property type="match status" value="1"/>
</dbReference>
<dbReference type="STRING" id="2325.TKV_c19810"/>
<dbReference type="InterPro" id="IPR011053">
    <property type="entry name" value="Single_hybrid_motif"/>
</dbReference>
<dbReference type="RefSeq" id="WP_049685756.1">
    <property type="nucleotide sequence ID" value="NZ_CP009170.1"/>
</dbReference>
<evidence type="ECO:0000313" key="6">
    <source>
        <dbReference type="EMBL" id="AIS53125.1"/>
    </source>
</evidence>
<dbReference type="EMBL" id="CP009170">
    <property type="protein sequence ID" value="AIS53125.1"/>
    <property type="molecule type" value="Genomic_DNA"/>
</dbReference>
<dbReference type="eggNOG" id="COG0509">
    <property type="taxonomic scope" value="Bacteria"/>
</dbReference>
<comment type="subunit">
    <text evidence="3">The glycine cleavage system is composed of four proteins: P, T, L and H.</text>
</comment>
<feature type="domain" description="Lipoyl-binding" evidence="5">
    <location>
        <begin position="22"/>
        <end position="104"/>
    </location>
</feature>
<evidence type="ECO:0000259" key="5">
    <source>
        <dbReference type="PROSITE" id="PS50968"/>
    </source>
</evidence>
<dbReference type="Proteomes" id="UP000029669">
    <property type="component" value="Chromosome"/>
</dbReference>
<name>A0A097ATG2_THEKI</name>
<evidence type="ECO:0000256" key="1">
    <source>
        <dbReference type="ARBA" id="ARBA00009249"/>
    </source>
</evidence>
<keyword evidence="2 3" id="KW-0450">Lipoyl</keyword>
<dbReference type="InterPro" id="IPR033753">
    <property type="entry name" value="GCV_H/Fam206"/>
</dbReference>
<dbReference type="SUPFAM" id="SSF51230">
    <property type="entry name" value="Single hybrid motif"/>
    <property type="match status" value="1"/>
</dbReference>
<dbReference type="Pfam" id="PF01597">
    <property type="entry name" value="GCV_H"/>
    <property type="match status" value="1"/>
</dbReference>
<dbReference type="GO" id="GO:0005960">
    <property type="term" value="C:glycine cleavage complex"/>
    <property type="evidence" value="ECO:0007669"/>
    <property type="project" value="InterPro"/>
</dbReference>
<dbReference type="NCBIfam" id="NF002270">
    <property type="entry name" value="PRK01202.1"/>
    <property type="match status" value="1"/>
</dbReference>
<evidence type="ECO:0000313" key="7">
    <source>
        <dbReference type="Proteomes" id="UP000029669"/>
    </source>
</evidence>
<comment type="similarity">
    <text evidence="1 3">Belongs to the GcvH family.</text>
</comment>
<feature type="modified residue" description="N6-lipoyllysine" evidence="3 4">
    <location>
        <position position="63"/>
    </location>
</feature>
<keyword evidence="7" id="KW-1185">Reference proteome</keyword>
<dbReference type="InterPro" id="IPR003016">
    <property type="entry name" value="2-oxoA_DH_lipoyl-BS"/>
</dbReference>
<dbReference type="PANTHER" id="PTHR11715:SF3">
    <property type="entry name" value="GLYCINE CLEAVAGE SYSTEM H PROTEIN-RELATED"/>
    <property type="match status" value="1"/>
</dbReference>
<comment type="cofactor">
    <cofactor evidence="3">
        <name>(R)-lipoate</name>
        <dbReference type="ChEBI" id="CHEBI:83088"/>
    </cofactor>
    <text evidence="3">Binds 1 lipoyl cofactor covalently.</text>
</comment>
<dbReference type="OrthoDB" id="9796712at2"/>
<dbReference type="PROSITE" id="PS50968">
    <property type="entry name" value="BIOTINYL_LIPOYL"/>
    <property type="match status" value="1"/>
</dbReference>